<evidence type="ECO:0000313" key="9">
    <source>
        <dbReference type="Proteomes" id="UP000002748"/>
    </source>
</evidence>
<dbReference type="SMART" id="SM00332">
    <property type="entry name" value="PP2Cc"/>
    <property type="match status" value="1"/>
</dbReference>
<reference evidence="8 9" key="1">
    <citation type="journal article" date="2012" name="Eukaryot. Cell">
        <title>Draft genome sequence of CBS 2479, the standard type strain of Trichosporon asahii.</title>
        <authorList>
            <person name="Yang R.Y."/>
            <person name="Li H.T."/>
            <person name="Zhu H."/>
            <person name="Zhou G.P."/>
            <person name="Wang M."/>
            <person name="Wang L."/>
        </authorList>
    </citation>
    <scope>NUCLEOTIDE SEQUENCE [LARGE SCALE GENOMIC DNA]</scope>
    <source>
        <strain evidence="9">ATCC 90039 / CBS 2479 / JCM 2466 / KCTC 7840 / NCYC 2677 / UAMH 7654</strain>
    </source>
</reference>
<dbReference type="Pfam" id="PF00481">
    <property type="entry name" value="PP2C"/>
    <property type="match status" value="2"/>
</dbReference>
<proteinExistence type="inferred from homology"/>
<dbReference type="InterPro" id="IPR000222">
    <property type="entry name" value="PP2C_BS"/>
</dbReference>
<dbReference type="RefSeq" id="XP_014180750.1">
    <property type="nucleotide sequence ID" value="XM_014325275.1"/>
</dbReference>
<keyword evidence="2" id="KW-0479">Metal-binding</keyword>
<dbReference type="GeneID" id="25985844"/>
<feature type="compositionally biased region" description="Gly residues" evidence="6">
    <location>
        <begin position="245"/>
        <end position="255"/>
    </location>
</feature>
<evidence type="ECO:0000256" key="5">
    <source>
        <dbReference type="RuleBase" id="RU003465"/>
    </source>
</evidence>
<dbReference type="PANTHER" id="PTHR13832:SF837">
    <property type="entry name" value="PROTEIN PHOSPHATASE 2C-LIKE DOMAIN-CONTAINING PROTEIN 1"/>
    <property type="match status" value="1"/>
</dbReference>
<name>J5QQQ7_TRIAS</name>
<dbReference type="OrthoDB" id="10264738at2759"/>
<dbReference type="Gene3D" id="3.60.40.10">
    <property type="entry name" value="PPM-type phosphatase domain"/>
    <property type="match status" value="1"/>
</dbReference>
<comment type="caution">
    <text evidence="8">The sequence shown here is derived from an EMBL/GenBank/DDBJ whole genome shotgun (WGS) entry which is preliminary data.</text>
</comment>
<feature type="compositionally biased region" description="Low complexity" evidence="6">
    <location>
        <begin position="17"/>
        <end position="39"/>
    </location>
</feature>
<dbReference type="EMBL" id="ALBS01000196">
    <property type="protein sequence ID" value="EJT48603.1"/>
    <property type="molecule type" value="Genomic_DNA"/>
</dbReference>
<evidence type="ECO:0000259" key="7">
    <source>
        <dbReference type="PROSITE" id="PS51746"/>
    </source>
</evidence>
<keyword evidence="4 5" id="KW-0904">Protein phosphatase</keyword>
<dbReference type="CDD" id="cd00143">
    <property type="entry name" value="PP2Cc"/>
    <property type="match status" value="1"/>
</dbReference>
<dbReference type="VEuPathDB" id="FungiDB:A1Q1_02330"/>
<dbReference type="GO" id="GO:0004722">
    <property type="term" value="F:protein serine/threonine phosphatase activity"/>
    <property type="evidence" value="ECO:0007669"/>
    <property type="project" value="InterPro"/>
</dbReference>
<dbReference type="GO" id="GO:0046872">
    <property type="term" value="F:metal ion binding"/>
    <property type="evidence" value="ECO:0007669"/>
    <property type="project" value="UniProtKB-KW"/>
</dbReference>
<evidence type="ECO:0000256" key="3">
    <source>
        <dbReference type="ARBA" id="ARBA00022801"/>
    </source>
</evidence>
<evidence type="ECO:0000256" key="2">
    <source>
        <dbReference type="ARBA" id="ARBA00022723"/>
    </source>
</evidence>
<accession>J5QQQ7</accession>
<keyword evidence="3 5" id="KW-0378">Hydrolase</keyword>
<dbReference type="PROSITE" id="PS01032">
    <property type="entry name" value="PPM_1"/>
    <property type="match status" value="1"/>
</dbReference>
<comment type="similarity">
    <text evidence="1 5">Belongs to the PP2C family.</text>
</comment>
<sequence>MLTVSRFRVWVNRQLASPPQTMTPSSISSSEDSPISEHPSMLKRLPMGVDESPNARSKSITVADGPETYGALNRHPAATAAASSQGADTDNSNFSFRVGVSEDRNKRCRRVMEDAHSFVYDYAGVRGQGYFAVFDGHAGKQAAEWCGQNFHEYLLDALVDYPNESIPDVLNKTYHAVDSRISALAYKTKVHSGCTAVTAFLRVEKNEDGPCGFINPALTSRGLMEGKNEEELEAQTSGQMERRGSMGGGSAGVVGGAAAQEGSLRRKMSGRRIRDFVRGLTGHVKDDSAIDDDSASDGANIETLSPQCDSGIRRMLYTANVGDARAVLSRGGKAVRLTYDHKGSDSQEAKRITDAGGFVMNHRVNGVLAVTRSLGDASMKDFVVGSPYTTETRLEKEDEFLIIACDGLWDVCEDQDAVDLIRNEPDPQEASKKLLDHALSNYSTDNLSVMVIRFNQG</sequence>
<dbReference type="InterPro" id="IPR001932">
    <property type="entry name" value="PPM-type_phosphatase-like_dom"/>
</dbReference>
<feature type="domain" description="PPM-type phosphatase" evidence="7">
    <location>
        <begin position="97"/>
        <end position="454"/>
    </location>
</feature>
<dbReference type="PANTHER" id="PTHR13832">
    <property type="entry name" value="PROTEIN PHOSPHATASE 2C"/>
    <property type="match status" value="1"/>
</dbReference>
<dbReference type="AlphaFoldDB" id="J5QQQ7"/>
<feature type="region of interest" description="Disordered" evidence="6">
    <location>
        <begin position="17"/>
        <end position="40"/>
    </location>
</feature>
<dbReference type="PROSITE" id="PS51746">
    <property type="entry name" value="PPM_2"/>
    <property type="match status" value="1"/>
</dbReference>
<feature type="region of interest" description="Disordered" evidence="6">
    <location>
        <begin position="224"/>
        <end position="268"/>
    </location>
</feature>
<dbReference type="Proteomes" id="UP000002748">
    <property type="component" value="Unassembled WGS sequence"/>
</dbReference>
<dbReference type="InterPro" id="IPR015655">
    <property type="entry name" value="PP2C"/>
</dbReference>
<protein>
    <submittedName>
        <fullName evidence="8">Ptc1p</fullName>
    </submittedName>
</protein>
<gene>
    <name evidence="8" type="ORF">A1Q1_02330</name>
</gene>
<evidence type="ECO:0000256" key="4">
    <source>
        <dbReference type="ARBA" id="ARBA00022912"/>
    </source>
</evidence>
<dbReference type="SUPFAM" id="SSF81606">
    <property type="entry name" value="PP2C-like"/>
    <property type="match status" value="1"/>
</dbReference>
<dbReference type="KEGG" id="tasa:A1Q1_02330"/>
<evidence type="ECO:0000256" key="6">
    <source>
        <dbReference type="SAM" id="MobiDB-lite"/>
    </source>
</evidence>
<dbReference type="InterPro" id="IPR036457">
    <property type="entry name" value="PPM-type-like_dom_sf"/>
</dbReference>
<organism evidence="8 9">
    <name type="scientific">Trichosporon asahii var. asahii (strain ATCC 90039 / CBS 2479 / JCM 2466 / KCTC 7840 / NBRC 103889/ NCYC 2677 / UAMH 7654)</name>
    <name type="common">Yeast</name>
    <dbReference type="NCBI Taxonomy" id="1186058"/>
    <lineage>
        <taxon>Eukaryota</taxon>
        <taxon>Fungi</taxon>
        <taxon>Dikarya</taxon>
        <taxon>Basidiomycota</taxon>
        <taxon>Agaricomycotina</taxon>
        <taxon>Tremellomycetes</taxon>
        <taxon>Trichosporonales</taxon>
        <taxon>Trichosporonaceae</taxon>
        <taxon>Trichosporon</taxon>
    </lineage>
</organism>
<evidence type="ECO:0000256" key="1">
    <source>
        <dbReference type="ARBA" id="ARBA00006702"/>
    </source>
</evidence>
<dbReference type="HOGENOM" id="CLU_013173_1_1_1"/>
<evidence type="ECO:0000313" key="8">
    <source>
        <dbReference type="EMBL" id="EJT48603.1"/>
    </source>
</evidence>